<feature type="compositionally biased region" description="Acidic residues" evidence="1">
    <location>
        <begin position="37"/>
        <end position="60"/>
    </location>
</feature>
<sequence length="172" mass="17116">MNRYFLDRLVARTGVLCLALALVGGLGCTDDGTDMGDGDTTGDGDGDTTGDGDTAGDGDGDAALSHAADIQPIWDDNCTSASCHAPGGTAAFLDLSGDGFNDLVGTPSSQATGSSVVEAGSSENSYLVAKLRGTQVEFGGSGNPMPAGVGVAPLSEETITLIEEWIDAGALP</sequence>
<dbReference type="PROSITE" id="PS51257">
    <property type="entry name" value="PROKAR_LIPOPROTEIN"/>
    <property type="match status" value="1"/>
</dbReference>
<reference evidence="3 4" key="1">
    <citation type="submission" date="2018-03" db="EMBL/GenBank/DDBJ databases">
        <title>Draft Genome Sequences of the Obligatory Marine Myxobacteria Enhygromyxa salina SWB005.</title>
        <authorList>
            <person name="Poehlein A."/>
            <person name="Moghaddam J.A."/>
            <person name="Harms H."/>
            <person name="Alanjari M."/>
            <person name="Koenig G.M."/>
            <person name="Daniel R."/>
            <person name="Schaeberle T.F."/>
        </authorList>
    </citation>
    <scope>NUCLEOTIDE SEQUENCE [LARGE SCALE GENOMIC DNA]</scope>
    <source>
        <strain evidence="3 4">SWB005</strain>
    </source>
</reference>
<name>A0A2S9YB23_9BACT</name>
<feature type="chain" id="PRO_5015667197" description="Cytochrome c domain-containing protein" evidence="2">
    <location>
        <begin position="22"/>
        <end position="172"/>
    </location>
</feature>
<evidence type="ECO:0000313" key="3">
    <source>
        <dbReference type="EMBL" id="PRQ02310.1"/>
    </source>
</evidence>
<proteinExistence type="predicted"/>
<evidence type="ECO:0000313" key="4">
    <source>
        <dbReference type="Proteomes" id="UP000237968"/>
    </source>
</evidence>
<evidence type="ECO:0000256" key="1">
    <source>
        <dbReference type="SAM" id="MobiDB-lite"/>
    </source>
</evidence>
<dbReference type="RefSeq" id="WP_106391865.1">
    <property type="nucleotide sequence ID" value="NZ_PVNK01000124.1"/>
</dbReference>
<dbReference type="EMBL" id="PVNK01000124">
    <property type="protein sequence ID" value="PRQ02310.1"/>
    <property type="molecule type" value="Genomic_DNA"/>
</dbReference>
<dbReference type="AlphaFoldDB" id="A0A2S9YB23"/>
<gene>
    <name evidence="3" type="ORF">ENSA5_24630</name>
</gene>
<accession>A0A2S9YB23</accession>
<evidence type="ECO:0008006" key="5">
    <source>
        <dbReference type="Google" id="ProtNLM"/>
    </source>
</evidence>
<keyword evidence="2" id="KW-0732">Signal</keyword>
<dbReference type="Proteomes" id="UP000237968">
    <property type="component" value="Unassembled WGS sequence"/>
</dbReference>
<keyword evidence="4" id="KW-1185">Reference proteome</keyword>
<dbReference type="OrthoDB" id="9809746at2"/>
<protein>
    <recommendedName>
        <fullName evidence="5">Cytochrome c domain-containing protein</fullName>
    </recommendedName>
</protein>
<evidence type="ECO:0000256" key="2">
    <source>
        <dbReference type="SAM" id="SignalP"/>
    </source>
</evidence>
<organism evidence="3 4">
    <name type="scientific">Enhygromyxa salina</name>
    <dbReference type="NCBI Taxonomy" id="215803"/>
    <lineage>
        <taxon>Bacteria</taxon>
        <taxon>Pseudomonadati</taxon>
        <taxon>Myxococcota</taxon>
        <taxon>Polyangia</taxon>
        <taxon>Nannocystales</taxon>
        <taxon>Nannocystaceae</taxon>
        <taxon>Enhygromyxa</taxon>
    </lineage>
</organism>
<comment type="caution">
    <text evidence="3">The sequence shown here is derived from an EMBL/GenBank/DDBJ whole genome shotgun (WGS) entry which is preliminary data.</text>
</comment>
<feature type="signal peptide" evidence="2">
    <location>
        <begin position="1"/>
        <end position="21"/>
    </location>
</feature>
<feature type="region of interest" description="Disordered" evidence="1">
    <location>
        <begin position="37"/>
        <end position="63"/>
    </location>
</feature>